<feature type="transmembrane region" description="Helical" evidence="6">
    <location>
        <begin position="213"/>
        <end position="237"/>
    </location>
</feature>
<evidence type="ECO:0000256" key="2">
    <source>
        <dbReference type="ARBA" id="ARBA00022692"/>
    </source>
</evidence>
<gene>
    <name evidence="8" type="ORF">LTR24_005911</name>
</gene>
<protein>
    <recommendedName>
        <fullName evidence="7">Major facilitator superfamily (MFS) profile domain-containing protein</fullName>
    </recommendedName>
</protein>
<dbReference type="Gene3D" id="1.20.1250.20">
    <property type="entry name" value="MFS general substrate transporter like domains"/>
    <property type="match status" value="1"/>
</dbReference>
<feature type="transmembrane region" description="Helical" evidence="6">
    <location>
        <begin position="157"/>
        <end position="182"/>
    </location>
</feature>
<feature type="transmembrane region" description="Helical" evidence="6">
    <location>
        <begin position="244"/>
        <end position="264"/>
    </location>
</feature>
<dbReference type="SUPFAM" id="SSF103473">
    <property type="entry name" value="MFS general substrate transporter"/>
    <property type="match status" value="1"/>
</dbReference>
<keyword evidence="4 6" id="KW-0472">Membrane</keyword>
<dbReference type="PROSITE" id="PS50850">
    <property type="entry name" value="MFS"/>
    <property type="match status" value="1"/>
</dbReference>
<dbReference type="InterPro" id="IPR036259">
    <property type="entry name" value="MFS_trans_sf"/>
</dbReference>
<sequence>MSTVAITTANTYELPDAIRKDYTPYNARRLSRDAYSRSSGDEPVVNPRGNQTVPAQRPASISGTLSAATATASDIETPSSMKVARANLIIFHVSLVILLASVSSGIVVVGLPRIASDLQLVERLYLWPTSVYGLTAGAMLLPAGVIADVIGPRSVELVAVALLGIFTLGCGWTSTGIQLVMFRALQGVATAMHMPCSVSLVTRHVPNGKRRNIGFACLGLSMPLGFSIGLVLGGVLVDTIGWRVGFYIAGAIVLLQAIASLRIIPADVRPENVMSKLKAEIDWIGAAISCVGLAMFSYVLAILSTDSDNMRQPSAIAMLTISIVLLVMFPFWMWHQEKKGRPALVPNYLWKNKAFSCICALTVLTWGVMNSMELFASLYFQEVQEFSALQASLRILPSLIVGAILNLTTGLFVDHVPVFWLAFVSTTLTAVAPLLMALINPHWTYWRGAFVAQILSPLSGDVLFTVGLIVVSESFTEDTQALAGAVFNTVAYFGLSLGLNSMQVVSLLVTKGTQYRDKSSPAALLQGYQASFWAMFAMTVFCSLLCVVGLRNVGKVGLKRE</sequence>
<feature type="transmembrane region" description="Helical" evidence="6">
    <location>
        <begin position="315"/>
        <end position="334"/>
    </location>
</feature>
<feature type="transmembrane region" description="Helical" evidence="6">
    <location>
        <begin position="284"/>
        <end position="303"/>
    </location>
</feature>
<keyword evidence="2 6" id="KW-0812">Transmembrane</keyword>
<dbReference type="InterPro" id="IPR020846">
    <property type="entry name" value="MFS_dom"/>
</dbReference>
<dbReference type="Gene3D" id="1.20.1720.10">
    <property type="entry name" value="Multidrug resistance protein D"/>
    <property type="match status" value="1"/>
</dbReference>
<name>A0ABR0K7Y8_9EURO</name>
<dbReference type="EMBL" id="JAVRRG010000071">
    <property type="protein sequence ID" value="KAK5089750.1"/>
    <property type="molecule type" value="Genomic_DNA"/>
</dbReference>
<feature type="transmembrane region" description="Helical" evidence="6">
    <location>
        <begin position="354"/>
        <end position="380"/>
    </location>
</feature>
<feature type="transmembrane region" description="Helical" evidence="6">
    <location>
        <begin position="450"/>
        <end position="470"/>
    </location>
</feature>
<feature type="transmembrane region" description="Helical" evidence="6">
    <location>
        <begin position="530"/>
        <end position="550"/>
    </location>
</feature>
<feature type="transmembrane region" description="Helical" evidence="6">
    <location>
        <begin position="490"/>
        <end position="509"/>
    </location>
</feature>
<evidence type="ECO:0000313" key="9">
    <source>
        <dbReference type="Proteomes" id="UP001345013"/>
    </source>
</evidence>
<dbReference type="Proteomes" id="UP001345013">
    <property type="component" value="Unassembled WGS sequence"/>
</dbReference>
<evidence type="ECO:0000256" key="1">
    <source>
        <dbReference type="ARBA" id="ARBA00004141"/>
    </source>
</evidence>
<dbReference type="PANTHER" id="PTHR42718:SF27">
    <property type="entry name" value="TRANSPORTER, PUTATIVE-RELATED"/>
    <property type="match status" value="1"/>
</dbReference>
<comment type="caution">
    <text evidence="8">The sequence shown here is derived from an EMBL/GenBank/DDBJ whole genome shotgun (WGS) entry which is preliminary data.</text>
</comment>
<evidence type="ECO:0000256" key="6">
    <source>
        <dbReference type="SAM" id="Phobius"/>
    </source>
</evidence>
<evidence type="ECO:0000256" key="5">
    <source>
        <dbReference type="SAM" id="MobiDB-lite"/>
    </source>
</evidence>
<feature type="transmembrane region" description="Helical" evidence="6">
    <location>
        <begin position="392"/>
        <end position="412"/>
    </location>
</feature>
<reference evidence="8 9" key="1">
    <citation type="submission" date="2023-08" db="EMBL/GenBank/DDBJ databases">
        <title>Black Yeasts Isolated from many extreme environments.</title>
        <authorList>
            <person name="Coleine C."/>
            <person name="Stajich J.E."/>
            <person name="Selbmann L."/>
        </authorList>
    </citation>
    <scope>NUCLEOTIDE SEQUENCE [LARGE SCALE GENOMIC DNA]</scope>
    <source>
        <strain evidence="8 9">CCFEE 5885</strain>
    </source>
</reference>
<evidence type="ECO:0000259" key="7">
    <source>
        <dbReference type="PROSITE" id="PS50850"/>
    </source>
</evidence>
<organism evidence="8 9">
    <name type="scientific">Lithohypha guttulata</name>
    <dbReference type="NCBI Taxonomy" id="1690604"/>
    <lineage>
        <taxon>Eukaryota</taxon>
        <taxon>Fungi</taxon>
        <taxon>Dikarya</taxon>
        <taxon>Ascomycota</taxon>
        <taxon>Pezizomycotina</taxon>
        <taxon>Eurotiomycetes</taxon>
        <taxon>Chaetothyriomycetidae</taxon>
        <taxon>Chaetothyriales</taxon>
        <taxon>Trichomeriaceae</taxon>
        <taxon>Lithohypha</taxon>
    </lineage>
</organism>
<accession>A0ABR0K7Y8</accession>
<feature type="domain" description="Major facilitator superfamily (MFS) profile" evidence="7">
    <location>
        <begin position="89"/>
        <end position="554"/>
    </location>
</feature>
<feature type="region of interest" description="Disordered" evidence="5">
    <location>
        <begin position="31"/>
        <end position="57"/>
    </location>
</feature>
<evidence type="ECO:0000256" key="3">
    <source>
        <dbReference type="ARBA" id="ARBA00022989"/>
    </source>
</evidence>
<proteinExistence type="predicted"/>
<feature type="transmembrane region" description="Helical" evidence="6">
    <location>
        <begin position="131"/>
        <end position="150"/>
    </location>
</feature>
<dbReference type="Pfam" id="PF07690">
    <property type="entry name" value="MFS_1"/>
    <property type="match status" value="1"/>
</dbReference>
<feature type="transmembrane region" description="Helical" evidence="6">
    <location>
        <begin position="88"/>
        <end position="111"/>
    </location>
</feature>
<keyword evidence="9" id="KW-1185">Reference proteome</keyword>
<evidence type="ECO:0000313" key="8">
    <source>
        <dbReference type="EMBL" id="KAK5089750.1"/>
    </source>
</evidence>
<dbReference type="InterPro" id="IPR011701">
    <property type="entry name" value="MFS"/>
</dbReference>
<comment type="subcellular location">
    <subcellularLocation>
        <location evidence="1">Membrane</location>
        <topology evidence="1">Multi-pass membrane protein</topology>
    </subcellularLocation>
</comment>
<feature type="transmembrane region" description="Helical" evidence="6">
    <location>
        <begin position="418"/>
        <end position="438"/>
    </location>
</feature>
<evidence type="ECO:0000256" key="4">
    <source>
        <dbReference type="ARBA" id="ARBA00023136"/>
    </source>
</evidence>
<dbReference type="PANTHER" id="PTHR42718">
    <property type="entry name" value="MAJOR FACILITATOR SUPERFAMILY MULTIDRUG TRANSPORTER MFSC"/>
    <property type="match status" value="1"/>
</dbReference>
<keyword evidence="3 6" id="KW-1133">Transmembrane helix</keyword>